<keyword evidence="3" id="KW-1185">Reference proteome</keyword>
<evidence type="ECO:0000256" key="1">
    <source>
        <dbReference type="SAM" id="MobiDB-lite"/>
    </source>
</evidence>
<dbReference type="Proteomes" id="UP000298642">
    <property type="component" value="Chromosome"/>
</dbReference>
<dbReference type="GeneID" id="89523003"/>
<reference evidence="3" key="1">
    <citation type="submission" date="2018-12" db="EMBL/GenBank/DDBJ databases">
        <title>Dusodibacter welbiota gen. nov., sp. nov., isolated from human faeces and emended description of the Oscillibacter genus.</title>
        <authorList>
            <person name="Le Roy T."/>
            <person name="Van der Smissen P."/>
            <person name="Delzenne N."/>
            <person name="Muccioli G."/>
            <person name="Collet J.F."/>
            <person name="Cani P.D."/>
        </authorList>
    </citation>
    <scope>NUCLEOTIDE SEQUENCE [LARGE SCALE GENOMIC DNA]</scope>
    <source>
        <strain evidence="3">J115</strain>
    </source>
</reference>
<name>A0A4D7AXV3_9FIRM</name>
<organism evidence="2 3">
    <name type="scientific">Dysosmobacter welbionis</name>
    <dbReference type="NCBI Taxonomy" id="2093857"/>
    <lineage>
        <taxon>Bacteria</taxon>
        <taxon>Bacillati</taxon>
        <taxon>Bacillota</taxon>
        <taxon>Clostridia</taxon>
        <taxon>Eubacteriales</taxon>
        <taxon>Oscillospiraceae</taxon>
        <taxon>Dysosmobacter</taxon>
    </lineage>
</organism>
<dbReference type="EMBL" id="CP034413">
    <property type="protein sequence ID" value="QCI59157.1"/>
    <property type="molecule type" value="Genomic_DNA"/>
</dbReference>
<gene>
    <name evidence="2" type="ORF">EIO64_07935</name>
</gene>
<sequence>MSAGPFFTHGAAGLRPSVSSNPALSGFHSVQEKSEARWMYERLLAFYIRLPENKNKKFLLELCRTGIKDAMPHIPDSVVSVSAF</sequence>
<dbReference type="AlphaFoldDB" id="A0A4D7AXV3"/>
<proteinExistence type="predicted"/>
<dbReference type="RefSeq" id="WP_136891155.1">
    <property type="nucleotide sequence ID" value="NZ_CP034413.3"/>
</dbReference>
<dbReference type="KEGG" id="obj:EIO64_07935"/>
<feature type="region of interest" description="Disordered" evidence="1">
    <location>
        <begin position="1"/>
        <end position="23"/>
    </location>
</feature>
<evidence type="ECO:0000313" key="3">
    <source>
        <dbReference type="Proteomes" id="UP000298642"/>
    </source>
</evidence>
<evidence type="ECO:0000313" key="2">
    <source>
        <dbReference type="EMBL" id="QCI59157.1"/>
    </source>
</evidence>
<accession>A0A4D7AXV3</accession>
<protein>
    <submittedName>
        <fullName evidence="2">Uncharacterized protein</fullName>
    </submittedName>
</protein>